<name>A0ACB9SMA0_HOLOL</name>
<organism evidence="1 2">
    <name type="scientific">Holotrichia oblita</name>
    <name type="common">Chafer beetle</name>
    <dbReference type="NCBI Taxonomy" id="644536"/>
    <lineage>
        <taxon>Eukaryota</taxon>
        <taxon>Metazoa</taxon>
        <taxon>Ecdysozoa</taxon>
        <taxon>Arthropoda</taxon>
        <taxon>Hexapoda</taxon>
        <taxon>Insecta</taxon>
        <taxon>Pterygota</taxon>
        <taxon>Neoptera</taxon>
        <taxon>Endopterygota</taxon>
        <taxon>Coleoptera</taxon>
        <taxon>Polyphaga</taxon>
        <taxon>Scarabaeiformia</taxon>
        <taxon>Scarabaeidae</taxon>
        <taxon>Melolonthinae</taxon>
        <taxon>Holotrichia</taxon>
    </lineage>
</organism>
<reference evidence="1" key="1">
    <citation type="submission" date="2022-04" db="EMBL/GenBank/DDBJ databases">
        <title>Chromosome-scale genome assembly of Holotrichia oblita Faldermann.</title>
        <authorList>
            <person name="Rongchong L."/>
        </authorList>
    </citation>
    <scope>NUCLEOTIDE SEQUENCE</scope>
    <source>
        <strain evidence="1">81SQS9</strain>
    </source>
</reference>
<evidence type="ECO:0000313" key="1">
    <source>
        <dbReference type="EMBL" id="KAI4456248.1"/>
    </source>
</evidence>
<protein>
    <submittedName>
        <fullName evidence="1">Rad50-interacting protein 1 rint-1</fullName>
    </submittedName>
</protein>
<evidence type="ECO:0000313" key="2">
    <source>
        <dbReference type="Proteomes" id="UP001056778"/>
    </source>
</evidence>
<dbReference type="Proteomes" id="UP001056778">
    <property type="component" value="Chromosome 8"/>
</dbReference>
<accession>A0ACB9SMA0</accession>
<comment type="caution">
    <text evidence="1">The sequence shown here is derived from an EMBL/GenBank/DDBJ whole genome shotgun (WGS) entry which is preliminary data.</text>
</comment>
<keyword evidence="2" id="KW-1185">Reference proteome</keyword>
<gene>
    <name evidence="1" type="ORF">MML48_8g00005599</name>
</gene>
<sequence>MTTGEDDQQNIIQLFNDKYGKDLLDLEKCKEIQKQYSDRIKYIESELDLTNENSTIAQLINKIDKNVDLIDENLSKSNSVIADIKNDLDEVDEVRRTIQDYVDNINKLECLLQYLKVIQRIEFLRRFQMGMMKSVRQFFANLCEISRNLMNSNARNLRNHLKETLFHWHTILKEKFARDFEEVIKAIKWPFVNTNFSLQTPSQSNIQRLQIIAEYLLQIQMPEESSSPVITSALLSNFPPLCLPLHYLLVPLKRRFLYHFYGARQTNRIDKPEWYFTQILSWVRDHEDFVTKWIQPIIDRLGMHHIDAKMELMRGLVQLAVEKLYSDIPNLQFDDFVFSHCIDEALGFDRELRETYHYPSTQSSILAVLTQGSVFMKWMKMEHKYATEKMDVMLSPNIYETFQPISTDDDNLKITTCADNFMTLLQTITERYELLPQPGHRLQFLELQLELLDDFRVRLLQLVNAETGNVVESKLPMIANTLYYVENVLVDWGNTLHFLNLFYYKSQLENVESRNVPLLEYDGTPGFEMETETVFADTLSLYRHMRKDILCTLAETVLIEVKTRSKDYRRERWSTIPLNKEMRSMSLTPSACPLFEILGTRLHQLQKNLTGKLFKIVWQFIASQLDTYLFEDLVLDSRFNEGGALQFKFDITRNLYPLFSQFSEKPDNFFTQLNESCNLLTISKGSALLLRETLVALEGATGVEDRRGAALKEVGVVNFTPKMAVTILNQRTDITVQRMTID</sequence>
<dbReference type="EMBL" id="CM043022">
    <property type="protein sequence ID" value="KAI4456248.1"/>
    <property type="molecule type" value="Genomic_DNA"/>
</dbReference>
<proteinExistence type="predicted"/>